<dbReference type="PROSITE" id="PS51170">
    <property type="entry name" value="CW"/>
    <property type="match status" value="5"/>
</dbReference>
<dbReference type="Gene3D" id="2.10.270.10">
    <property type="entry name" value="Cholin Binding"/>
    <property type="match status" value="2"/>
</dbReference>
<dbReference type="Gene3D" id="2.10.270.20">
    <property type="match status" value="1"/>
</dbReference>
<dbReference type="SUPFAM" id="SSF69360">
    <property type="entry name" value="Cell wall binding repeat"/>
    <property type="match status" value="1"/>
</dbReference>
<feature type="repeat" description="Cell wall-binding" evidence="2">
    <location>
        <begin position="130"/>
        <end position="149"/>
    </location>
</feature>
<protein>
    <submittedName>
        <fullName evidence="4">Putative cell wall binding repeat-containing protein</fullName>
    </submittedName>
</protein>
<reference evidence="4 5" key="1">
    <citation type="submission" date="2016-11" db="EMBL/GenBank/DDBJ databases">
        <authorList>
            <person name="Jaros S."/>
            <person name="Januszkiewicz K."/>
            <person name="Wedrychowicz H."/>
        </authorList>
    </citation>
    <scope>NUCLEOTIDE SEQUENCE [LARGE SCALE GENOMIC DNA]</scope>
    <source>
        <strain evidence="4 5">Y1</strain>
    </source>
</reference>
<evidence type="ECO:0000256" key="1">
    <source>
        <dbReference type="ARBA" id="ARBA00022737"/>
    </source>
</evidence>
<evidence type="ECO:0000313" key="5">
    <source>
        <dbReference type="Proteomes" id="UP000184394"/>
    </source>
</evidence>
<accession>A0A1M7K505</accession>
<keyword evidence="3" id="KW-0732">Signal</keyword>
<name>A0A1M7K505_RUMFL</name>
<evidence type="ECO:0000256" key="2">
    <source>
        <dbReference type="PROSITE-ProRule" id="PRU00591"/>
    </source>
</evidence>
<dbReference type="InterPro" id="IPR018337">
    <property type="entry name" value="Cell_wall/Cho-bd_repeat"/>
</dbReference>
<dbReference type="Pfam" id="PF01473">
    <property type="entry name" value="Choline_bind_1"/>
    <property type="match status" value="1"/>
</dbReference>
<dbReference type="Proteomes" id="UP000184394">
    <property type="component" value="Unassembled WGS sequence"/>
</dbReference>
<keyword evidence="1" id="KW-0677">Repeat</keyword>
<feature type="signal peptide" evidence="3">
    <location>
        <begin position="1"/>
        <end position="22"/>
    </location>
</feature>
<organism evidence="4 5">
    <name type="scientific">Ruminococcus flavefaciens</name>
    <dbReference type="NCBI Taxonomy" id="1265"/>
    <lineage>
        <taxon>Bacteria</taxon>
        <taxon>Bacillati</taxon>
        <taxon>Bacillota</taxon>
        <taxon>Clostridia</taxon>
        <taxon>Eubacteriales</taxon>
        <taxon>Oscillospiraceae</taxon>
        <taxon>Ruminococcus</taxon>
    </lineage>
</organism>
<evidence type="ECO:0000256" key="3">
    <source>
        <dbReference type="SAM" id="SignalP"/>
    </source>
</evidence>
<sequence length="328" mass="38377">MKKAKILNAILSLAIFSTPVLWNTSNDFLKKQSNHLIAYGAYDENVRGKWIQDENTGKWWYKHDDSSYTKNSWEKIDNYWYHFDIYGWMETGWHMISGNWYYFNPNGTMHTGWKEINSKWYYLNTNGSMQVGWKKIDGKWYFFNPSGMMHTGWKEINSKWYYLNSKGIMQTGWQTIQDKKYYFNADGSLHIGWLEYNGKMYYLFDNTGVMVTGCAPTRNNLEGWCNFDSDGVCIENDAGALLVDSDIELYSSYKTESVIGTIKKGEIVCSTQYVVDDATGLKWYRINYEGKLNGYIIDTSDIIQVELLKRNSDPRIAEINDTLKKKYG</sequence>
<dbReference type="AlphaFoldDB" id="A0A1M7K505"/>
<proteinExistence type="predicted"/>
<dbReference type="RefSeq" id="WP_072950842.1">
    <property type="nucleotide sequence ID" value="NZ_FRCT01000007.1"/>
</dbReference>
<feature type="repeat" description="Cell wall-binding" evidence="2">
    <location>
        <begin position="90"/>
        <end position="109"/>
    </location>
</feature>
<dbReference type="Pfam" id="PF19127">
    <property type="entry name" value="Choline_bind_3"/>
    <property type="match status" value="3"/>
</dbReference>
<feature type="repeat" description="Cell wall-binding" evidence="2">
    <location>
        <begin position="110"/>
        <end position="129"/>
    </location>
</feature>
<dbReference type="EMBL" id="FRCT01000007">
    <property type="protein sequence ID" value="SHM59907.1"/>
    <property type="molecule type" value="Genomic_DNA"/>
</dbReference>
<feature type="chain" id="PRO_5012070933" evidence="3">
    <location>
        <begin position="23"/>
        <end position="328"/>
    </location>
</feature>
<feature type="repeat" description="Cell wall-binding" evidence="2">
    <location>
        <begin position="150"/>
        <end position="169"/>
    </location>
</feature>
<feature type="repeat" description="Cell wall-binding" evidence="2">
    <location>
        <begin position="170"/>
        <end position="189"/>
    </location>
</feature>
<gene>
    <name evidence="4" type="ORF">SAMN04487860_10789</name>
</gene>
<evidence type="ECO:0000313" key="4">
    <source>
        <dbReference type="EMBL" id="SHM59907.1"/>
    </source>
</evidence>